<name>A0A316UJL5_9BASI</name>
<dbReference type="PANTHER" id="PTHR11759">
    <property type="entry name" value="40S RIBOSOMAL PROTEIN S14/30S RIBOSOMAL PROTEIN S11"/>
    <property type="match status" value="1"/>
</dbReference>
<dbReference type="EMBL" id="KZ819321">
    <property type="protein sequence ID" value="PWN24153.1"/>
    <property type="molecule type" value="Genomic_DNA"/>
</dbReference>
<dbReference type="GO" id="GO:0003735">
    <property type="term" value="F:structural constituent of ribosome"/>
    <property type="evidence" value="ECO:0007669"/>
    <property type="project" value="InterPro"/>
</dbReference>
<dbReference type="SUPFAM" id="SSF53137">
    <property type="entry name" value="Translational machinery components"/>
    <property type="match status" value="1"/>
</dbReference>
<evidence type="ECO:0000256" key="1">
    <source>
        <dbReference type="ARBA" id="ARBA00006194"/>
    </source>
</evidence>
<evidence type="ECO:0000313" key="6">
    <source>
        <dbReference type="Proteomes" id="UP000245942"/>
    </source>
</evidence>
<dbReference type="RefSeq" id="XP_025351313.1">
    <property type="nucleotide sequence ID" value="XM_025491470.1"/>
</dbReference>
<dbReference type="STRING" id="1684307.A0A316UJL5"/>
<dbReference type="HAMAP" id="MF_01310">
    <property type="entry name" value="Ribosomal_uS11"/>
    <property type="match status" value="1"/>
</dbReference>
<dbReference type="OrthoDB" id="1654884at2759"/>
<protein>
    <submittedName>
        <fullName evidence="5">Translational machinery component</fullName>
    </submittedName>
</protein>
<dbReference type="GO" id="GO:0005840">
    <property type="term" value="C:ribosome"/>
    <property type="evidence" value="ECO:0007669"/>
    <property type="project" value="UniProtKB-KW"/>
</dbReference>
<dbReference type="GO" id="GO:0006412">
    <property type="term" value="P:translation"/>
    <property type="evidence" value="ECO:0007669"/>
    <property type="project" value="InterPro"/>
</dbReference>
<dbReference type="GeneID" id="37013204"/>
<dbReference type="Gene3D" id="3.30.420.80">
    <property type="entry name" value="Ribosomal protein S11"/>
    <property type="match status" value="1"/>
</dbReference>
<keyword evidence="3" id="KW-0687">Ribonucleoprotein</keyword>
<dbReference type="AlphaFoldDB" id="A0A316UJL5"/>
<feature type="compositionally biased region" description="Low complexity" evidence="4">
    <location>
        <begin position="72"/>
        <end position="85"/>
    </location>
</feature>
<accession>A0A316UJL5</accession>
<keyword evidence="2" id="KW-0689">Ribosomal protein</keyword>
<feature type="region of interest" description="Disordered" evidence="4">
    <location>
        <begin position="37"/>
        <end position="117"/>
    </location>
</feature>
<proteinExistence type="inferred from homology"/>
<comment type="similarity">
    <text evidence="1">Belongs to the universal ribosomal protein uS11 family.</text>
</comment>
<sequence>MLRRAFRILGDVASVRAAPVAPRLAYHFTTSSAHRALDESSAAGPSSAASSSSTSAAAAAAATTPPPPPSPSHNSASSPSSTASSILPGSQPSPVRSLGAGVGTGTSTGVGASTGQLRSAKNYRLHVQATSNNTMLTLTDPDGNPVHSTSGGTAGFKKSARSGYEAGYQAALSMFSAISSRKSVWARSQGRAFSRLEVIWKGFGAGRDAVYRALLAAEGEETRNMVRSMSDATKLKVGGVRPRKRRNY</sequence>
<dbReference type="Proteomes" id="UP000245942">
    <property type="component" value="Unassembled WGS sequence"/>
</dbReference>
<evidence type="ECO:0000256" key="4">
    <source>
        <dbReference type="SAM" id="MobiDB-lite"/>
    </source>
</evidence>
<dbReference type="Pfam" id="PF00411">
    <property type="entry name" value="Ribosomal_S11"/>
    <property type="match status" value="1"/>
</dbReference>
<gene>
    <name evidence="5" type="ORF">BCV69DRAFT_280052</name>
</gene>
<dbReference type="InterPro" id="IPR036967">
    <property type="entry name" value="Ribosomal_uS11_sf"/>
</dbReference>
<keyword evidence="6" id="KW-1185">Reference proteome</keyword>
<organism evidence="5 6">
    <name type="scientific">Pseudomicrostroma glucosiphilum</name>
    <dbReference type="NCBI Taxonomy" id="1684307"/>
    <lineage>
        <taxon>Eukaryota</taxon>
        <taxon>Fungi</taxon>
        <taxon>Dikarya</taxon>
        <taxon>Basidiomycota</taxon>
        <taxon>Ustilaginomycotina</taxon>
        <taxon>Exobasidiomycetes</taxon>
        <taxon>Microstromatales</taxon>
        <taxon>Microstromatales incertae sedis</taxon>
        <taxon>Pseudomicrostroma</taxon>
    </lineage>
</organism>
<feature type="compositionally biased region" description="Low complexity" evidence="4">
    <location>
        <begin position="40"/>
        <end position="63"/>
    </location>
</feature>
<evidence type="ECO:0000313" key="5">
    <source>
        <dbReference type="EMBL" id="PWN24153.1"/>
    </source>
</evidence>
<reference evidence="5 6" key="1">
    <citation type="journal article" date="2018" name="Mol. Biol. Evol.">
        <title>Broad Genomic Sampling Reveals a Smut Pathogenic Ancestry of the Fungal Clade Ustilaginomycotina.</title>
        <authorList>
            <person name="Kijpornyongpan T."/>
            <person name="Mondo S.J."/>
            <person name="Barry K."/>
            <person name="Sandor L."/>
            <person name="Lee J."/>
            <person name="Lipzen A."/>
            <person name="Pangilinan J."/>
            <person name="LaButti K."/>
            <person name="Hainaut M."/>
            <person name="Henrissat B."/>
            <person name="Grigoriev I.V."/>
            <person name="Spatafora J.W."/>
            <person name="Aime M.C."/>
        </authorList>
    </citation>
    <scope>NUCLEOTIDE SEQUENCE [LARGE SCALE GENOMIC DNA]</scope>
    <source>
        <strain evidence="5 6">MCA 4718</strain>
    </source>
</reference>
<evidence type="ECO:0000256" key="2">
    <source>
        <dbReference type="ARBA" id="ARBA00022980"/>
    </source>
</evidence>
<dbReference type="GO" id="GO:1990904">
    <property type="term" value="C:ribonucleoprotein complex"/>
    <property type="evidence" value="ECO:0007669"/>
    <property type="project" value="UniProtKB-KW"/>
</dbReference>
<dbReference type="InterPro" id="IPR001971">
    <property type="entry name" value="Ribosomal_uS11"/>
</dbReference>
<evidence type="ECO:0000256" key="3">
    <source>
        <dbReference type="ARBA" id="ARBA00023274"/>
    </source>
</evidence>